<sequence length="389" mass="42560">MTAHISFIDGNFSLIHIPLSLYSSFLQPILRVLLPHDIVVPNSAEARDHMPDPSPVHGKQGFLNISITPIECSIVCRTDYAERVFQPAMELLPKDAREQVTISRDPYLVFSISSAGMEASQRVMDLTAPLAMAGISIFFITTYYTDFILVPAKDHKTVVQALLEQKFEFSESDATYVAPSGISHSRDTSSDAIKPYTPPPSSVVELQERTFRLLSQRNVVPFTNDGLYLAQCSGKELDSNSNYSSRPMSNNSNEAPPHSTWLQKVEPNLYLSLVAALAIQPRFLSVTLTKDDAPSLLIDKALLYLFGNFIAGDTDCDLVPIFLDLSNLPLESTGIVCGVAGRLVDQTRSFDSDGGELTYLSTARAGVVILPSERSEGALQALVPSLEAT</sequence>
<dbReference type="InterPro" id="IPR027795">
    <property type="entry name" value="CASTOR_ACT_dom"/>
</dbReference>
<dbReference type="InterPro" id="IPR051719">
    <property type="entry name" value="CASTOR_mTORC1"/>
</dbReference>
<dbReference type="eggNOG" id="ENOG502RXBJ">
    <property type="taxonomic scope" value="Eukaryota"/>
</dbReference>
<dbReference type="SUPFAM" id="SSF55021">
    <property type="entry name" value="ACT-like"/>
    <property type="match status" value="1"/>
</dbReference>
<dbReference type="PANTHER" id="PTHR31131">
    <property type="entry name" value="CHROMOSOME 1, WHOLE GENOME SHOTGUN SEQUENCE"/>
    <property type="match status" value="1"/>
</dbReference>
<dbReference type="EMBL" id="KV441388">
    <property type="protein sequence ID" value="OAF61926.1"/>
    <property type="molecule type" value="Genomic_DNA"/>
</dbReference>
<accession>A0A177AIN1</accession>
<gene>
    <name evidence="3" type="ORF">VC83_01766</name>
</gene>
<dbReference type="OrthoDB" id="58529at2759"/>
<protein>
    <recommendedName>
        <fullName evidence="2">CASTOR ACT domain-containing protein</fullName>
    </recommendedName>
</protein>
<dbReference type="RefSeq" id="XP_024327200.1">
    <property type="nucleotide sequence ID" value="XM_024465440.1"/>
</dbReference>
<evidence type="ECO:0000259" key="2">
    <source>
        <dbReference type="Pfam" id="PF13840"/>
    </source>
</evidence>
<dbReference type="Pfam" id="PF13840">
    <property type="entry name" value="ACT_7"/>
    <property type="match status" value="1"/>
</dbReference>
<evidence type="ECO:0000256" key="1">
    <source>
        <dbReference type="SAM" id="MobiDB-lite"/>
    </source>
</evidence>
<reference evidence="3" key="1">
    <citation type="submission" date="2016-03" db="EMBL/GenBank/DDBJ databases">
        <title>Updated assembly of Pseudogymnoascus destructans, the fungus causing white-nose syndrome of bats.</title>
        <authorList>
            <person name="Palmer J.M."/>
            <person name="Drees K.P."/>
            <person name="Foster J.T."/>
            <person name="Lindner D.L."/>
        </authorList>
    </citation>
    <scope>NUCLEOTIDE SEQUENCE [LARGE SCALE GENOMIC DNA]</scope>
    <source>
        <strain evidence="3">20631-21</strain>
    </source>
</reference>
<proteinExistence type="predicted"/>
<organism evidence="3">
    <name type="scientific">Pseudogymnoascus destructans</name>
    <dbReference type="NCBI Taxonomy" id="655981"/>
    <lineage>
        <taxon>Eukaryota</taxon>
        <taxon>Fungi</taxon>
        <taxon>Dikarya</taxon>
        <taxon>Ascomycota</taxon>
        <taxon>Pezizomycotina</taxon>
        <taxon>Leotiomycetes</taxon>
        <taxon>Thelebolales</taxon>
        <taxon>Thelebolaceae</taxon>
        <taxon>Pseudogymnoascus</taxon>
    </lineage>
</organism>
<dbReference type="Proteomes" id="UP000077154">
    <property type="component" value="Unassembled WGS sequence"/>
</dbReference>
<dbReference type="AlphaFoldDB" id="A0A177AIN1"/>
<name>A0A177AIN1_9PEZI</name>
<feature type="domain" description="CASTOR ACT" evidence="2">
    <location>
        <begin position="103"/>
        <end position="162"/>
    </location>
</feature>
<dbReference type="InterPro" id="IPR045865">
    <property type="entry name" value="ACT-like_dom_sf"/>
</dbReference>
<dbReference type="VEuPathDB" id="FungiDB:GMDG_03543"/>
<dbReference type="PANTHER" id="PTHR31131:SF6">
    <property type="entry name" value="CASTOR ACT DOMAIN-CONTAINING PROTEIN"/>
    <property type="match status" value="1"/>
</dbReference>
<feature type="region of interest" description="Disordered" evidence="1">
    <location>
        <begin position="180"/>
        <end position="201"/>
    </location>
</feature>
<dbReference type="GeneID" id="36284854"/>
<dbReference type="GO" id="GO:0006520">
    <property type="term" value="P:amino acid metabolic process"/>
    <property type="evidence" value="ECO:0007669"/>
    <property type="project" value="UniProtKB-ARBA"/>
</dbReference>
<evidence type="ECO:0000313" key="3">
    <source>
        <dbReference type="EMBL" id="OAF61926.1"/>
    </source>
</evidence>
<dbReference type="GO" id="GO:0046394">
    <property type="term" value="P:carboxylic acid biosynthetic process"/>
    <property type="evidence" value="ECO:0007669"/>
    <property type="project" value="UniProtKB-ARBA"/>
</dbReference>
<dbReference type="Gene3D" id="3.30.2130.10">
    <property type="entry name" value="VC0802-like"/>
    <property type="match status" value="1"/>
</dbReference>